<reference evidence="9 10" key="1">
    <citation type="journal article" date="2019" name="Int. J. Syst. Evol. Microbiol.">
        <title>The Global Catalogue of Microorganisms (GCM) 10K type strain sequencing project: providing services to taxonomists for standard genome sequencing and annotation.</title>
        <authorList>
            <consortium name="The Broad Institute Genomics Platform"/>
            <consortium name="The Broad Institute Genome Sequencing Center for Infectious Disease"/>
            <person name="Wu L."/>
            <person name="Ma J."/>
        </authorList>
    </citation>
    <scope>NUCLEOTIDE SEQUENCE [LARGE SCALE GENOMIC DNA]</scope>
    <source>
        <strain evidence="9 10">JCM 3106</strain>
    </source>
</reference>
<keyword evidence="5 6" id="KW-0456">Lyase</keyword>
<evidence type="ECO:0000256" key="7">
    <source>
        <dbReference type="SAM" id="MobiDB-lite"/>
    </source>
</evidence>
<dbReference type="PANTHER" id="PTHR42844:SF1">
    <property type="entry name" value="DIHYDRONEOPTERIN ALDOLASE 1-RELATED"/>
    <property type="match status" value="1"/>
</dbReference>
<dbReference type="Proteomes" id="UP001499930">
    <property type="component" value="Unassembled WGS sequence"/>
</dbReference>
<dbReference type="InterPro" id="IPR006157">
    <property type="entry name" value="FolB_dom"/>
</dbReference>
<feature type="compositionally biased region" description="Basic and acidic residues" evidence="7">
    <location>
        <begin position="17"/>
        <end position="35"/>
    </location>
</feature>
<evidence type="ECO:0000256" key="1">
    <source>
        <dbReference type="ARBA" id="ARBA00001353"/>
    </source>
</evidence>
<comment type="similarity">
    <text evidence="3 6">Belongs to the DHNA family.</text>
</comment>
<feature type="compositionally biased region" description="Basic and acidic residues" evidence="7">
    <location>
        <begin position="51"/>
        <end position="64"/>
    </location>
</feature>
<dbReference type="NCBIfam" id="TIGR00525">
    <property type="entry name" value="folB"/>
    <property type="match status" value="1"/>
</dbReference>
<evidence type="ECO:0000256" key="3">
    <source>
        <dbReference type="ARBA" id="ARBA00005708"/>
    </source>
</evidence>
<evidence type="ECO:0000256" key="6">
    <source>
        <dbReference type="RuleBase" id="RU362079"/>
    </source>
</evidence>
<dbReference type="PANTHER" id="PTHR42844">
    <property type="entry name" value="DIHYDRONEOPTERIN ALDOLASE 1-RELATED"/>
    <property type="match status" value="1"/>
</dbReference>
<protein>
    <recommendedName>
        <fullName evidence="6">7,8-dihydroneopterin aldolase</fullName>
        <ecNumber evidence="6">4.1.2.25</ecNumber>
    </recommendedName>
</protein>
<gene>
    <name evidence="9" type="ORF">GCM10017559_25080</name>
</gene>
<accession>A0ABN3XWU0</accession>
<name>A0ABN3XWU0_9ACTN</name>
<dbReference type="NCBIfam" id="TIGR00526">
    <property type="entry name" value="folB_dom"/>
    <property type="match status" value="1"/>
</dbReference>
<dbReference type="SMART" id="SM00905">
    <property type="entry name" value="FolB"/>
    <property type="match status" value="1"/>
</dbReference>
<dbReference type="InterPro" id="IPR043133">
    <property type="entry name" value="GTP-CH-I_C/QueF"/>
</dbReference>
<dbReference type="Gene3D" id="3.30.1130.10">
    <property type="match status" value="1"/>
</dbReference>
<comment type="caution">
    <text evidence="9">The sequence shown here is derived from an EMBL/GenBank/DDBJ whole genome shotgun (WGS) entry which is preliminary data.</text>
</comment>
<dbReference type="Pfam" id="PF02152">
    <property type="entry name" value="FolB"/>
    <property type="match status" value="1"/>
</dbReference>
<dbReference type="InterPro" id="IPR006156">
    <property type="entry name" value="Dihydroneopterin_aldolase"/>
</dbReference>
<evidence type="ECO:0000256" key="5">
    <source>
        <dbReference type="ARBA" id="ARBA00023239"/>
    </source>
</evidence>
<evidence type="ECO:0000256" key="4">
    <source>
        <dbReference type="ARBA" id="ARBA00022909"/>
    </source>
</evidence>
<keyword evidence="4 6" id="KW-0289">Folate biosynthesis</keyword>
<organism evidence="9 10">
    <name type="scientific">Streptosporangium longisporum</name>
    <dbReference type="NCBI Taxonomy" id="46187"/>
    <lineage>
        <taxon>Bacteria</taxon>
        <taxon>Bacillati</taxon>
        <taxon>Actinomycetota</taxon>
        <taxon>Actinomycetes</taxon>
        <taxon>Streptosporangiales</taxon>
        <taxon>Streptosporangiaceae</taxon>
        <taxon>Streptosporangium</taxon>
    </lineage>
</organism>
<comment type="pathway">
    <text evidence="2 6">Cofactor biosynthesis; tetrahydrofolate biosynthesis; 2-amino-4-hydroxy-6-hydroxymethyl-7,8-dihydropteridine diphosphate from 7,8-dihydroneopterin triphosphate: step 3/4.</text>
</comment>
<dbReference type="EMBL" id="BAAAWD010000006">
    <property type="protein sequence ID" value="GAA3002751.1"/>
    <property type="molecule type" value="Genomic_DNA"/>
</dbReference>
<dbReference type="SUPFAM" id="SSF55620">
    <property type="entry name" value="Tetrahydrobiopterin biosynthesis enzymes-like"/>
    <property type="match status" value="1"/>
</dbReference>
<feature type="domain" description="Dihydroneopterin aldolase/epimerase" evidence="8">
    <location>
        <begin position="92"/>
        <end position="204"/>
    </location>
</feature>
<dbReference type="EC" id="4.1.2.25" evidence="6"/>
<evidence type="ECO:0000313" key="9">
    <source>
        <dbReference type="EMBL" id="GAA3002751.1"/>
    </source>
</evidence>
<comment type="catalytic activity">
    <reaction evidence="1 6">
        <text>7,8-dihydroneopterin = 6-hydroxymethyl-7,8-dihydropterin + glycolaldehyde</text>
        <dbReference type="Rhea" id="RHEA:10540"/>
        <dbReference type="ChEBI" id="CHEBI:17001"/>
        <dbReference type="ChEBI" id="CHEBI:17071"/>
        <dbReference type="ChEBI" id="CHEBI:44841"/>
        <dbReference type="EC" id="4.1.2.25"/>
    </reaction>
</comment>
<feature type="region of interest" description="Disordered" evidence="7">
    <location>
        <begin position="1"/>
        <end position="87"/>
    </location>
</feature>
<proteinExistence type="inferred from homology"/>
<comment type="function">
    <text evidence="6">Catalyzes the conversion of 7,8-dihydroneopterin to 6-hydroxymethyl-7,8-dihydropterin.</text>
</comment>
<dbReference type="CDD" id="cd00534">
    <property type="entry name" value="DHNA_DHNTPE"/>
    <property type="match status" value="1"/>
</dbReference>
<sequence>MSERAGGRPGEGAGDGPDERAGAHAREPLRIHDGVSELIGDPVDGLFPDPPADRFGDPLRDPGRDAFGGPVRDPARRGPYGTAGAGPVADRVSVRGLRARGRHGVLAAERELGQEFVVDVTLFLDTAPAAATDDLSKTVHYGELAEELVRVVEGEPVDLIETLAQRLADVCLAREPVLSAEVSVHKPSAPIPLPFDDVVVTITRSRA</sequence>
<evidence type="ECO:0000313" key="10">
    <source>
        <dbReference type="Proteomes" id="UP001499930"/>
    </source>
</evidence>
<evidence type="ECO:0000259" key="8">
    <source>
        <dbReference type="SMART" id="SM00905"/>
    </source>
</evidence>
<keyword evidence="10" id="KW-1185">Reference proteome</keyword>
<evidence type="ECO:0000256" key="2">
    <source>
        <dbReference type="ARBA" id="ARBA00005013"/>
    </source>
</evidence>